<organism evidence="3 5">
    <name type="scientific">Cercospora beticola</name>
    <name type="common">Sugarbeet leaf spot fungus</name>
    <dbReference type="NCBI Taxonomy" id="122368"/>
    <lineage>
        <taxon>Eukaryota</taxon>
        <taxon>Fungi</taxon>
        <taxon>Dikarya</taxon>
        <taxon>Ascomycota</taxon>
        <taxon>Pezizomycotina</taxon>
        <taxon>Dothideomycetes</taxon>
        <taxon>Dothideomycetidae</taxon>
        <taxon>Mycosphaerellales</taxon>
        <taxon>Mycosphaerellaceae</taxon>
        <taxon>Cercospora</taxon>
    </lineage>
</organism>
<reference evidence="3 5" key="1">
    <citation type="submission" date="2015-10" db="EMBL/GenBank/DDBJ databases">
        <title>The cercosporin biosynthetic gene cluster was horizontally transferred to several fungal lineages and shown to be expanded in Cercospora beticola based on microsynteny with recipient genomes.</title>
        <authorList>
            <person name="De Jonge R."/>
            <person name="Ebert M.K."/>
            <person name="Suttle J.C."/>
            <person name="Jurick Ii W.M."/>
            <person name="Secor G.A."/>
            <person name="Thomma B.P."/>
            <person name="Van De Peer Y."/>
            <person name="Bolton M.D."/>
        </authorList>
    </citation>
    <scope>NUCLEOTIDE SEQUENCE [LARGE SCALE GENOMIC DNA]</scope>
    <source>
        <strain evidence="3 5">09-40</strain>
    </source>
</reference>
<gene>
    <name evidence="3" type="ORF">CB0940_04785</name>
    <name evidence="4" type="ORF">RHO25_006689</name>
</gene>
<protein>
    <recommendedName>
        <fullName evidence="2">SGNH hydrolase-type esterase domain-containing protein</fullName>
    </recommendedName>
</protein>
<proteinExistence type="predicted"/>
<dbReference type="PANTHER" id="PTHR43695:SF2">
    <property type="entry name" value="PUTATIVE (AFU_ORTHOLOGUE AFUA_2G17250)-RELATED"/>
    <property type="match status" value="1"/>
</dbReference>
<keyword evidence="6" id="KW-1185">Reference proteome</keyword>
<evidence type="ECO:0000313" key="3">
    <source>
        <dbReference type="EMBL" id="PIA93888.1"/>
    </source>
</evidence>
<dbReference type="OrthoDB" id="5041285at2759"/>
<dbReference type="InterPro" id="IPR037459">
    <property type="entry name" value="RhgT-like"/>
</dbReference>
<feature type="domain" description="SGNH hydrolase-type esterase" evidence="2">
    <location>
        <begin position="37"/>
        <end position="222"/>
    </location>
</feature>
<dbReference type="InterPro" id="IPR013830">
    <property type="entry name" value="SGNH_hydro"/>
</dbReference>
<name>A0A2G5HN19_CERBT</name>
<feature type="signal peptide" evidence="1">
    <location>
        <begin position="1"/>
        <end position="19"/>
    </location>
</feature>
<evidence type="ECO:0000313" key="5">
    <source>
        <dbReference type="Proteomes" id="UP000230605"/>
    </source>
</evidence>
<dbReference type="Pfam" id="PF13472">
    <property type="entry name" value="Lipase_GDSL_2"/>
    <property type="match status" value="1"/>
</dbReference>
<evidence type="ECO:0000313" key="6">
    <source>
        <dbReference type="Proteomes" id="UP001302367"/>
    </source>
</evidence>
<evidence type="ECO:0000313" key="4">
    <source>
        <dbReference type="EMBL" id="WPB02055.1"/>
    </source>
</evidence>
<accession>A0A2G5HN19</accession>
<evidence type="ECO:0000259" key="2">
    <source>
        <dbReference type="Pfam" id="PF13472"/>
    </source>
</evidence>
<dbReference type="Proteomes" id="UP001302367">
    <property type="component" value="Chromosome 4"/>
</dbReference>
<dbReference type="Proteomes" id="UP000230605">
    <property type="component" value="Chromosome 4"/>
</dbReference>
<dbReference type="SUPFAM" id="SSF52266">
    <property type="entry name" value="SGNH hydrolase"/>
    <property type="match status" value="1"/>
</dbReference>
<dbReference type="PANTHER" id="PTHR43695">
    <property type="entry name" value="PUTATIVE (AFU_ORTHOLOGUE AFUA_2G17250)-RELATED"/>
    <property type="match status" value="1"/>
</dbReference>
<dbReference type="InterPro" id="IPR036514">
    <property type="entry name" value="SGNH_hydro_sf"/>
</dbReference>
<keyword evidence="1" id="KW-0732">Signal</keyword>
<reference evidence="4 6" key="2">
    <citation type="submission" date="2023-09" db="EMBL/GenBank/DDBJ databases">
        <title>Complete-Gapless Cercospora beticola genome.</title>
        <authorList>
            <person name="Wyatt N.A."/>
            <person name="Spanner R.E."/>
            <person name="Bolton M.D."/>
        </authorList>
    </citation>
    <scope>NUCLEOTIDE SEQUENCE [LARGE SCALE GENOMIC DNA]</scope>
    <source>
        <strain evidence="4">Cb09-40</strain>
    </source>
</reference>
<feature type="chain" id="PRO_5013552399" description="SGNH hydrolase-type esterase domain-containing protein" evidence="1">
    <location>
        <begin position="20"/>
        <end position="262"/>
    </location>
</feature>
<dbReference type="GO" id="GO:0016787">
    <property type="term" value="F:hydrolase activity"/>
    <property type="evidence" value="ECO:0007669"/>
    <property type="project" value="InterPro"/>
</dbReference>
<dbReference type="Gene3D" id="3.40.50.1110">
    <property type="entry name" value="SGNH hydrolase"/>
    <property type="match status" value="1"/>
</dbReference>
<dbReference type="EMBL" id="CP134187">
    <property type="protein sequence ID" value="WPB02055.1"/>
    <property type="molecule type" value="Genomic_DNA"/>
</dbReference>
<dbReference type="EMBL" id="LKMD01000105">
    <property type="protein sequence ID" value="PIA93888.1"/>
    <property type="molecule type" value="Genomic_DNA"/>
</dbReference>
<evidence type="ECO:0000256" key="1">
    <source>
        <dbReference type="SAM" id="SignalP"/>
    </source>
</evidence>
<sequence>MKLLTLTHVSAFSLSLTAANPTSQSTRAEKPPFFLLAGDSTTAKQSTGGGGWGAGFLNKTLKSPASGLNYGHNGATTVSFRDGGDWDTVLSQASSHIDDYKVFVTIQFGHNDQKADKGISIDDYKTNLGVFIDEVREVGAEPILVTPLTRRGFSGTPPRIVENLAAERNATINVAKTKSSKYIDLNLASTTYCNAIGPEASWQYNLINATIDGDRTHLNDYGSVVFGRLVSDLLVDKYGKQFKEWTVKNKTLSALLAKGIAA</sequence>
<dbReference type="AlphaFoldDB" id="A0A2G5HN19"/>